<dbReference type="AlphaFoldDB" id="A0A915L5C2"/>
<proteinExistence type="predicted"/>
<evidence type="ECO:0000313" key="3">
    <source>
        <dbReference type="WBParaSite" id="nRc.2.0.1.t45718-RA"/>
    </source>
</evidence>
<protein>
    <submittedName>
        <fullName evidence="3">Uncharacterized protein</fullName>
    </submittedName>
</protein>
<feature type="region of interest" description="Disordered" evidence="1">
    <location>
        <begin position="18"/>
        <end position="45"/>
    </location>
</feature>
<evidence type="ECO:0000256" key="1">
    <source>
        <dbReference type="SAM" id="MobiDB-lite"/>
    </source>
</evidence>
<name>A0A915L5C2_ROMCU</name>
<organism evidence="2 3">
    <name type="scientific">Romanomermis culicivorax</name>
    <name type="common">Nematode worm</name>
    <dbReference type="NCBI Taxonomy" id="13658"/>
    <lineage>
        <taxon>Eukaryota</taxon>
        <taxon>Metazoa</taxon>
        <taxon>Ecdysozoa</taxon>
        <taxon>Nematoda</taxon>
        <taxon>Enoplea</taxon>
        <taxon>Dorylaimia</taxon>
        <taxon>Mermithida</taxon>
        <taxon>Mermithoidea</taxon>
        <taxon>Mermithidae</taxon>
        <taxon>Romanomermis</taxon>
    </lineage>
</organism>
<keyword evidence="2" id="KW-1185">Reference proteome</keyword>
<accession>A0A915L5C2</accession>
<dbReference type="Proteomes" id="UP000887565">
    <property type="component" value="Unplaced"/>
</dbReference>
<sequence>CLSIKNFFKPVDSADLPELSQNKQHDSDPDDIMINEDVDASKDDHTKRSYKSHWTSEFNWLYLCFIANVGAAASYDKFDYSKSLECYLKGTIYSIGKVAKKAKHCGD</sequence>
<dbReference type="WBParaSite" id="nRc.2.0.1.t45718-RA">
    <property type="protein sequence ID" value="nRc.2.0.1.t45718-RA"/>
    <property type="gene ID" value="nRc.2.0.1.g45718"/>
</dbReference>
<evidence type="ECO:0000313" key="2">
    <source>
        <dbReference type="Proteomes" id="UP000887565"/>
    </source>
</evidence>
<feature type="compositionally biased region" description="Acidic residues" evidence="1">
    <location>
        <begin position="28"/>
        <end position="38"/>
    </location>
</feature>
<reference evidence="3" key="1">
    <citation type="submission" date="2022-11" db="UniProtKB">
        <authorList>
            <consortium name="WormBaseParasite"/>
        </authorList>
    </citation>
    <scope>IDENTIFICATION</scope>
</reference>